<reference evidence="2 3" key="1">
    <citation type="submission" date="2018-10" db="EMBL/GenBank/DDBJ databases">
        <authorList>
            <person name="Chen W.-M."/>
        </authorList>
    </citation>
    <scope>NUCLEOTIDE SEQUENCE [LARGE SCALE GENOMIC DNA]</scope>
    <source>
        <strain evidence="2 3">THS-13</strain>
    </source>
</reference>
<evidence type="ECO:0000256" key="1">
    <source>
        <dbReference type="SAM" id="SignalP"/>
    </source>
</evidence>
<feature type="signal peptide" evidence="1">
    <location>
        <begin position="1"/>
        <end position="39"/>
    </location>
</feature>
<name>A0A3N0VH94_9GAMM</name>
<dbReference type="EMBL" id="RJVO01000002">
    <property type="protein sequence ID" value="ROH92147.1"/>
    <property type="molecule type" value="Genomic_DNA"/>
</dbReference>
<accession>A0A3N0VH94</accession>
<evidence type="ECO:0000313" key="2">
    <source>
        <dbReference type="EMBL" id="ROH92147.1"/>
    </source>
</evidence>
<proteinExistence type="predicted"/>
<dbReference type="InParanoid" id="A0A3N0VH94"/>
<sequence>MTPGLVRLIGFTPALNSNLLSMRAALFAASLLAAGAAQAEGYALFNQSSLARAAALPALNAAPVLAAGESRTQIALDWSSEYYEAQSGAESLSLDAETQRYALRYRRGFGGSVVSVNGWEWGLELPLLSSGGGSLDSLIENWHDAFGLPNGGRENAPRDRYLIRYQRNGQTLLNLSEGDSGLGDARLSLAAALGERWVVRALLQLPTGDADRLSGGHAGGALWADYSLGLGETERYRLSLSGGLSASATGGPLGELQQPLVAVAGASFSGPLWPSLLGATEAVVQLDAHSALYQDSELEPLGDDSLQLAFGLRLPTRLGRLELAIQEDLAVYTAPDFTLHFALAFGGGQ</sequence>
<organism evidence="2 3">
    <name type="scientific">Stagnimonas aquatica</name>
    <dbReference type="NCBI Taxonomy" id="2689987"/>
    <lineage>
        <taxon>Bacteria</taxon>
        <taxon>Pseudomonadati</taxon>
        <taxon>Pseudomonadota</taxon>
        <taxon>Gammaproteobacteria</taxon>
        <taxon>Nevskiales</taxon>
        <taxon>Nevskiaceae</taxon>
        <taxon>Stagnimonas</taxon>
    </lineage>
</organism>
<protein>
    <submittedName>
        <fullName evidence="2">DUF3187 family protein</fullName>
    </submittedName>
</protein>
<dbReference type="Pfam" id="PF11383">
    <property type="entry name" value="DUF3187"/>
    <property type="match status" value="1"/>
</dbReference>
<keyword evidence="1" id="KW-0732">Signal</keyword>
<evidence type="ECO:0000313" key="3">
    <source>
        <dbReference type="Proteomes" id="UP000282106"/>
    </source>
</evidence>
<dbReference type="InterPro" id="IPR021523">
    <property type="entry name" value="DUF3187"/>
</dbReference>
<dbReference type="AlphaFoldDB" id="A0A3N0VH94"/>
<gene>
    <name evidence="2" type="ORF">ED208_07210</name>
</gene>
<feature type="chain" id="PRO_5018267774" evidence="1">
    <location>
        <begin position="40"/>
        <end position="349"/>
    </location>
</feature>
<dbReference type="Proteomes" id="UP000282106">
    <property type="component" value="Unassembled WGS sequence"/>
</dbReference>
<keyword evidence="3" id="KW-1185">Reference proteome</keyword>
<comment type="caution">
    <text evidence="2">The sequence shown here is derived from an EMBL/GenBank/DDBJ whole genome shotgun (WGS) entry which is preliminary data.</text>
</comment>